<sequence>MSRGIKASAMVFNTFEPLAQDALATILSIFGTIPVYTVGPLHLLADQIKDDRSKHIDSNLWVEQFKHLEWLDSRQPESVIYVNFGSIAVMSPQHLIEVAWGPANSKQSFLWIIIHQA</sequence>
<comment type="caution">
    <text evidence="4">The sequence shown here is derived from an EMBL/GenBank/DDBJ whole genome shotgun (WGS) entry which is preliminary data.</text>
</comment>
<dbReference type="PANTHER" id="PTHR11926:SF1498">
    <property type="entry name" value="GLYCOSYLTRANSFERASE"/>
    <property type="match status" value="1"/>
</dbReference>
<dbReference type="EMBL" id="JBBPBN010000030">
    <property type="protein sequence ID" value="KAK9004560.1"/>
    <property type="molecule type" value="Genomic_DNA"/>
</dbReference>
<keyword evidence="3" id="KW-0472">Membrane</keyword>
<keyword evidence="5" id="KW-1185">Reference proteome</keyword>
<dbReference type="Gene3D" id="3.40.50.2000">
    <property type="entry name" value="Glycogen Phosphorylase B"/>
    <property type="match status" value="2"/>
</dbReference>
<dbReference type="SUPFAM" id="SSF53756">
    <property type="entry name" value="UDP-Glycosyltransferase/glycogen phosphorylase"/>
    <property type="match status" value="1"/>
</dbReference>
<name>A0ABR2QV26_9ROSI</name>
<evidence type="ECO:0000256" key="1">
    <source>
        <dbReference type="ARBA" id="ARBA00009995"/>
    </source>
</evidence>
<evidence type="ECO:0000313" key="5">
    <source>
        <dbReference type="Proteomes" id="UP001396334"/>
    </source>
</evidence>
<evidence type="ECO:0000313" key="4">
    <source>
        <dbReference type="EMBL" id="KAK9004560.1"/>
    </source>
</evidence>
<keyword evidence="2" id="KW-0808">Transferase</keyword>
<feature type="transmembrane region" description="Helical" evidence="3">
    <location>
        <begin position="22"/>
        <end position="45"/>
    </location>
</feature>
<comment type="similarity">
    <text evidence="1">Belongs to the UDP-glycosyltransferase family.</text>
</comment>
<accession>A0ABR2QV26</accession>
<dbReference type="Proteomes" id="UP001396334">
    <property type="component" value="Unassembled WGS sequence"/>
</dbReference>
<reference evidence="4 5" key="1">
    <citation type="journal article" date="2024" name="G3 (Bethesda)">
        <title>Genome assembly of Hibiscus sabdariffa L. provides insights into metabolisms of medicinal natural products.</title>
        <authorList>
            <person name="Kim T."/>
        </authorList>
    </citation>
    <scope>NUCLEOTIDE SEQUENCE [LARGE SCALE GENOMIC DNA]</scope>
    <source>
        <strain evidence="4">TK-2024</strain>
        <tissue evidence="4">Old leaves</tissue>
    </source>
</reference>
<evidence type="ECO:0000256" key="3">
    <source>
        <dbReference type="SAM" id="Phobius"/>
    </source>
</evidence>
<organism evidence="4 5">
    <name type="scientific">Hibiscus sabdariffa</name>
    <name type="common">roselle</name>
    <dbReference type="NCBI Taxonomy" id="183260"/>
    <lineage>
        <taxon>Eukaryota</taxon>
        <taxon>Viridiplantae</taxon>
        <taxon>Streptophyta</taxon>
        <taxon>Embryophyta</taxon>
        <taxon>Tracheophyta</taxon>
        <taxon>Spermatophyta</taxon>
        <taxon>Magnoliopsida</taxon>
        <taxon>eudicotyledons</taxon>
        <taxon>Gunneridae</taxon>
        <taxon>Pentapetalae</taxon>
        <taxon>rosids</taxon>
        <taxon>malvids</taxon>
        <taxon>Malvales</taxon>
        <taxon>Malvaceae</taxon>
        <taxon>Malvoideae</taxon>
        <taxon>Hibiscus</taxon>
    </lineage>
</organism>
<keyword evidence="3" id="KW-0812">Transmembrane</keyword>
<protein>
    <submittedName>
        <fullName evidence="4">Uncharacterized protein</fullName>
    </submittedName>
</protein>
<evidence type="ECO:0000256" key="2">
    <source>
        <dbReference type="ARBA" id="ARBA00022676"/>
    </source>
</evidence>
<dbReference type="PANTHER" id="PTHR11926">
    <property type="entry name" value="GLUCOSYL/GLUCURONOSYL TRANSFERASES"/>
    <property type="match status" value="1"/>
</dbReference>
<proteinExistence type="inferred from homology"/>
<keyword evidence="2" id="KW-0328">Glycosyltransferase</keyword>
<gene>
    <name evidence="4" type="ORF">V6N11_042025</name>
</gene>
<keyword evidence="3" id="KW-1133">Transmembrane helix</keyword>